<accession>A0ACA9R1W6</accession>
<sequence length="269" mass="30988">KDLANPTPKIPKKKGRKRIMCKDCFLYLLFLTNSPKSNAKTQQQKSDEIFNKTGHHYSQQVISYNLKKYIYSHPNCLAVDEFSTHPGESPRYAWSRRGCPAVVKQKGRSTNYTLILCVLNSDGKTVISHKLIKNERKIIKDKKTGKVRIKKGTDTIDFYNFLKNIELPTNEHYYLLLDNSPIHDPPNRRPSKILREEGLLSMKELAREKNITLVYLPGYTPELNPAELCFNTVRHFTENLPTNTQEELEKAVDKIINGDDGINITLQKI</sequence>
<gene>
    <name evidence="1" type="ORF">SPELUC_LOCUS15914</name>
</gene>
<protein>
    <submittedName>
        <fullName evidence="1">5322_t:CDS:1</fullName>
    </submittedName>
</protein>
<comment type="caution">
    <text evidence="1">The sequence shown here is derived from an EMBL/GenBank/DDBJ whole genome shotgun (WGS) entry which is preliminary data.</text>
</comment>
<evidence type="ECO:0000313" key="2">
    <source>
        <dbReference type="Proteomes" id="UP000789366"/>
    </source>
</evidence>
<proteinExistence type="predicted"/>
<feature type="non-terminal residue" evidence="1">
    <location>
        <position position="269"/>
    </location>
</feature>
<dbReference type="Proteomes" id="UP000789366">
    <property type="component" value="Unassembled WGS sequence"/>
</dbReference>
<name>A0ACA9R1W6_9GLOM</name>
<dbReference type="EMBL" id="CAJVPW010055401">
    <property type="protein sequence ID" value="CAG8773234.1"/>
    <property type="molecule type" value="Genomic_DNA"/>
</dbReference>
<organism evidence="1 2">
    <name type="scientific">Cetraspora pellucida</name>
    <dbReference type="NCBI Taxonomy" id="1433469"/>
    <lineage>
        <taxon>Eukaryota</taxon>
        <taxon>Fungi</taxon>
        <taxon>Fungi incertae sedis</taxon>
        <taxon>Mucoromycota</taxon>
        <taxon>Glomeromycotina</taxon>
        <taxon>Glomeromycetes</taxon>
        <taxon>Diversisporales</taxon>
        <taxon>Gigasporaceae</taxon>
        <taxon>Cetraspora</taxon>
    </lineage>
</organism>
<reference evidence="1" key="1">
    <citation type="submission" date="2021-06" db="EMBL/GenBank/DDBJ databases">
        <authorList>
            <person name="Kallberg Y."/>
            <person name="Tangrot J."/>
            <person name="Rosling A."/>
        </authorList>
    </citation>
    <scope>NUCLEOTIDE SEQUENCE</scope>
    <source>
        <strain evidence="1">28 12/20/2015</strain>
    </source>
</reference>
<keyword evidence="2" id="KW-1185">Reference proteome</keyword>
<feature type="non-terminal residue" evidence="1">
    <location>
        <position position="1"/>
    </location>
</feature>
<evidence type="ECO:0000313" key="1">
    <source>
        <dbReference type="EMBL" id="CAG8773234.1"/>
    </source>
</evidence>